<reference evidence="2" key="1">
    <citation type="journal article" date="2022" name="Mol. Ecol. Resour.">
        <title>The genomes of chicory, endive, great burdock and yacon provide insights into Asteraceae palaeo-polyploidization history and plant inulin production.</title>
        <authorList>
            <person name="Fan W."/>
            <person name="Wang S."/>
            <person name="Wang H."/>
            <person name="Wang A."/>
            <person name="Jiang F."/>
            <person name="Liu H."/>
            <person name="Zhao H."/>
            <person name="Xu D."/>
            <person name="Zhang Y."/>
        </authorList>
    </citation>
    <scope>NUCLEOTIDE SEQUENCE [LARGE SCALE GENOMIC DNA]</scope>
    <source>
        <strain evidence="2">cv. Yunnan</strain>
    </source>
</reference>
<name>A0ACB9GSW5_9ASTR</name>
<organism evidence="1 2">
    <name type="scientific">Smallanthus sonchifolius</name>
    <dbReference type="NCBI Taxonomy" id="185202"/>
    <lineage>
        <taxon>Eukaryota</taxon>
        <taxon>Viridiplantae</taxon>
        <taxon>Streptophyta</taxon>
        <taxon>Embryophyta</taxon>
        <taxon>Tracheophyta</taxon>
        <taxon>Spermatophyta</taxon>
        <taxon>Magnoliopsida</taxon>
        <taxon>eudicotyledons</taxon>
        <taxon>Gunneridae</taxon>
        <taxon>Pentapetalae</taxon>
        <taxon>asterids</taxon>
        <taxon>campanulids</taxon>
        <taxon>Asterales</taxon>
        <taxon>Asteraceae</taxon>
        <taxon>Asteroideae</taxon>
        <taxon>Heliantheae alliance</taxon>
        <taxon>Millerieae</taxon>
        <taxon>Smallanthus</taxon>
    </lineage>
</organism>
<evidence type="ECO:0000313" key="1">
    <source>
        <dbReference type="EMBL" id="KAI3786497.1"/>
    </source>
</evidence>
<accession>A0ACB9GSW5</accession>
<comment type="caution">
    <text evidence="1">The sequence shown here is derived from an EMBL/GenBank/DDBJ whole genome shotgun (WGS) entry which is preliminary data.</text>
</comment>
<reference evidence="1 2" key="2">
    <citation type="journal article" date="2022" name="Mol. Ecol. Resour.">
        <title>The genomes of chicory, endive, great burdock and yacon provide insights into Asteraceae paleo-polyploidization history and plant inulin production.</title>
        <authorList>
            <person name="Fan W."/>
            <person name="Wang S."/>
            <person name="Wang H."/>
            <person name="Wang A."/>
            <person name="Jiang F."/>
            <person name="Liu H."/>
            <person name="Zhao H."/>
            <person name="Xu D."/>
            <person name="Zhang Y."/>
        </authorList>
    </citation>
    <scope>NUCLEOTIDE SEQUENCE [LARGE SCALE GENOMIC DNA]</scope>
    <source>
        <strain evidence="2">cv. Yunnan</strain>
        <tissue evidence="1">Leaves</tissue>
    </source>
</reference>
<dbReference type="Proteomes" id="UP001056120">
    <property type="component" value="Linkage Group LG13"/>
</dbReference>
<sequence>MIGLGNGKFWFQEKTLAFILPILVSITNGPEKALHRTGYGRAPTILVLLPTRELAKQVLCLNSMETMREKGIEAVEAKAKSFKTRMTLRLAVTGAFHTRFMNPALS</sequence>
<protein>
    <submittedName>
        <fullName evidence="1">Uncharacterized protein</fullName>
    </submittedName>
</protein>
<proteinExistence type="predicted"/>
<gene>
    <name evidence="1" type="ORF">L1987_40230</name>
</gene>
<evidence type="ECO:0000313" key="2">
    <source>
        <dbReference type="Proteomes" id="UP001056120"/>
    </source>
</evidence>
<dbReference type="EMBL" id="CM042030">
    <property type="protein sequence ID" value="KAI3786497.1"/>
    <property type="molecule type" value="Genomic_DNA"/>
</dbReference>
<keyword evidence="2" id="KW-1185">Reference proteome</keyword>